<feature type="compositionally biased region" description="Low complexity" evidence="6">
    <location>
        <begin position="417"/>
        <end position="459"/>
    </location>
</feature>
<evidence type="ECO:0000256" key="2">
    <source>
        <dbReference type="ARBA" id="ARBA00022517"/>
    </source>
</evidence>
<keyword evidence="4" id="KW-0694">RNA-binding</keyword>
<dbReference type="Proteomes" id="UP001165060">
    <property type="component" value="Unassembled WGS sequence"/>
</dbReference>
<protein>
    <submittedName>
        <fullName evidence="7">Uncharacterized protein</fullName>
    </submittedName>
</protein>
<reference evidence="7 8" key="1">
    <citation type="journal article" date="2023" name="Commun. Biol.">
        <title>Genome analysis of Parmales, the sister group of diatoms, reveals the evolutionary specialization of diatoms from phago-mixotrophs to photoautotrophs.</title>
        <authorList>
            <person name="Ban H."/>
            <person name="Sato S."/>
            <person name="Yoshikawa S."/>
            <person name="Yamada K."/>
            <person name="Nakamura Y."/>
            <person name="Ichinomiya M."/>
            <person name="Sato N."/>
            <person name="Blanc-Mathieu R."/>
            <person name="Endo H."/>
            <person name="Kuwata A."/>
            <person name="Ogata H."/>
        </authorList>
    </citation>
    <scope>NUCLEOTIDE SEQUENCE [LARGE SCALE GENOMIC DNA]</scope>
</reference>
<feature type="compositionally biased region" description="Pro residues" evidence="6">
    <location>
        <begin position="474"/>
        <end position="483"/>
    </location>
</feature>
<evidence type="ECO:0000256" key="4">
    <source>
        <dbReference type="ARBA" id="ARBA00022884"/>
    </source>
</evidence>
<feature type="region of interest" description="Disordered" evidence="6">
    <location>
        <begin position="400"/>
        <end position="489"/>
    </location>
</feature>
<keyword evidence="5" id="KW-0539">Nucleus</keyword>
<comment type="subcellular location">
    <subcellularLocation>
        <location evidence="1">Nucleus</location>
    </subcellularLocation>
</comment>
<evidence type="ECO:0000256" key="6">
    <source>
        <dbReference type="SAM" id="MobiDB-lite"/>
    </source>
</evidence>
<dbReference type="PANTHER" id="PTHR31633">
    <property type="entry name" value="H/ACA RIBONUCLEOPROTEIN COMPLEX NON-CORE SUBUNIT NAF1"/>
    <property type="match status" value="1"/>
</dbReference>
<name>A0ABQ6MIH0_9STRA</name>
<organism evidence="7 8">
    <name type="scientific">Tetraparma gracilis</name>
    <dbReference type="NCBI Taxonomy" id="2962635"/>
    <lineage>
        <taxon>Eukaryota</taxon>
        <taxon>Sar</taxon>
        <taxon>Stramenopiles</taxon>
        <taxon>Ochrophyta</taxon>
        <taxon>Bolidophyceae</taxon>
        <taxon>Parmales</taxon>
        <taxon>Triparmaceae</taxon>
        <taxon>Tetraparma</taxon>
    </lineage>
</organism>
<feature type="compositionally biased region" description="Basic and acidic residues" evidence="6">
    <location>
        <begin position="112"/>
        <end position="125"/>
    </location>
</feature>
<evidence type="ECO:0000256" key="3">
    <source>
        <dbReference type="ARBA" id="ARBA00022552"/>
    </source>
</evidence>
<feature type="compositionally biased region" description="Low complexity" evidence="6">
    <location>
        <begin position="54"/>
        <end position="73"/>
    </location>
</feature>
<dbReference type="InterPro" id="IPR040309">
    <property type="entry name" value="Naf1"/>
</dbReference>
<evidence type="ECO:0000256" key="5">
    <source>
        <dbReference type="ARBA" id="ARBA00023242"/>
    </source>
</evidence>
<sequence>MDPSAAVSDMSVALAAATAVWQPRAPPAPEPSPKQVKLVVGEGEDAEDAEDAAAAEAAAPPAAADDGDAAASSSDEDFSLSLSRMEEDEDGPGPTAPPLTANERQPPPARPLPREAADRAEKEGSLAKVGVLKSLMLPTRTAVISSTHLPGSAVGEGSVLCVETGGASGLPRRLVVGEVSEVFGPVTAPLYIVRLPVIAGEAGAGGGDGDEIEIDAPAPKPAPVDHFETAASPGAAFLLSQTNLPVYSVPSLSSSLSTAAVEAASGRGCDASDLNDEEAPADYSDDEKESEGKRKKKGKRKEGQAAPPPPRGGGQAPRPGKSQREALRNPPLTAREQMKTAAMGAMYKTPQQMEAERNMWEYQQRVAQQQQWGWQQQQWQYQQQQMQAQQSYGYAGALQMQQGGQYAPPPPQPPQFGHPAQQRQAGAPFGRPAQPAGGAPFAGVPFGQQAAGGYTAAGTPSPPPLFGVGASSASPPPLFPNGPPGAGGR</sequence>
<dbReference type="EMBL" id="BRYB01000291">
    <property type="protein sequence ID" value="GMI27057.1"/>
    <property type="molecule type" value="Genomic_DNA"/>
</dbReference>
<keyword evidence="2" id="KW-0690">Ribosome biogenesis</keyword>
<proteinExistence type="predicted"/>
<evidence type="ECO:0000313" key="8">
    <source>
        <dbReference type="Proteomes" id="UP001165060"/>
    </source>
</evidence>
<keyword evidence="3" id="KW-0698">rRNA processing</keyword>
<evidence type="ECO:0000313" key="7">
    <source>
        <dbReference type="EMBL" id="GMI27057.1"/>
    </source>
</evidence>
<dbReference type="InterPro" id="IPR038664">
    <property type="entry name" value="Gar1/Naf1_Cbf5-bd_sf"/>
</dbReference>
<accession>A0ABQ6MIH0</accession>
<dbReference type="PANTHER" id="PTHR31633:SF1">
    <property type="entry name" value="H_ACA RIBONUCLEOPROTEIN COMPLEX NON-CORE SUBUNIT NAF1"/>
    <property type="match status" value="1"/>
</dbReference>
<feature type="compositionally biased region" description="Pro residues" evidence="6">
    <location>
        <begin position="407"/>
        <end position="416"/>
    </location>
</feature>
<comment type="caution">
    <text evidence="7">The sequence shown here is derived from an EMBL/GenBank/DDBJ whole genome shotgun (WGS) entry which is preliminary data.</text>
</comment>
<feature type="compositionally biased region" description="Acidic residues" evidence="6">
    <location>
        <begin position="42"/>
        <end position="53"/>
    </location>
</feature>
<gene>
    <name evidence="7" type="ORF">TeGR_g9001</name>
</gene>
<keyword evidence="8" id="KW-1185">Reference proteome</keyword>
<feature type="region of interest" description="Disordered" evidence="6">
    <location>
        <begin position="266"/>
        <end position="338"/>
    </location>
</feature>
<evidence type="ECO:0000256" key="1">
    <source>
        <dbReference type="ARBA" id="ARBA00004123"/>
    </source>
</evidence>
<dbReference type="Gene3D" id="2.40.10.230">
    <property type="entry name" value="Probable tRNA pseudouridine synthase domain"/>
    <property type="match status" value="1"/>
</dbReference>
<feature type="region of interest" description="Disordered" evidence="6">
    <location>
        <begin position="23"/>
        <end position="125"/>
    </location>
</feature>
<feature type="compositionally biased region" description="Acidic residues" evidence="6">
    <location>
        <begin position="273"/>
        <end position="289"/>
    </location>
</feature>